<feature type="compositionally biased region" description="Polar residues" evidence="2">
    <location>
        <begin position="1301"/>
        <end position="1315"/>
    </location>
</feature>
<accession>A0A6P8LW24</accession>
<evidence type="ECO:0000259" key="3">
    <source>
        <dbReference type="PROSITE" id="PS50057"/>
    </source>
</evidence>
<feature type="region of interest" description="Disordered" evidence="2">
    <location>
        <begin position="1353"/>
        <end position="1377"/>
    </location>
</feature>
<feature type="region of interest" description="Disordered" evidence="2">
    <location>
        <begin position="1148"/>
        <end position="1175"/>
    </location>
</feature>
<keyword evidence="1" id="KW-0677">Repeat</keyword>
<dbReference type="Gene3D" id="1.10.510.10">
    <property type="entry name" value="Transferase(Phosphotransferase) domain 1"/>
    <property type="match status" value="1"/>
</dbReference>
<feature type="region of interest" description="Disordered" evidence="2">
    <location>
        <begin position="199"/>
        <end position="285"/>
    </location>
</feature>
<feature type="compositionally biased region" description="Low complexity" evidence="2">
    <location>
        <begin position="978"/>
        <end position="987"/>
    </location>
</feature>
<organism evidence="5 6">
    <name type="scientific">Bombus impatiens</name>
    <name type="common">Bumblebee</name>
    <dbReference type="NCBI Taxonomy" id="132113"/>
    <lineage>
        <taxon>Eukaryota</taxon>
        <taxon>Metazoa</taxon>
        <taxon>Ecdysozoa</taxon>
        <taxon>Arthropoda</taxon>
        <taxon>Hexapoda</taxon>
        <taxon>Insecta</taxon>
        <taxon>Pterygota</taxon>
        <taxon>Neoptera</taxon>
        <taxon>Endopterygota</taxon>
        <taxon>Hymenoptera</taxon>
        <taxon>Apocrita</taxon>
        <taxon>Aculeata</taxon>
        <taxon>Apoidea</taxon>
        <taxon>Anthophila</taxon>
        <taxon>Apidae</taxon>
        <taxon>Bombus</taxon>
        <taxon>Pyrobombus</taxon>
    </lineage>
</organism>
<feature type="domain" description="KIND" evidence="4">
    <location>
        <begin position="13"/>
        <end position="234"/>
    </location>
</feature>
<feature type="compositionally biased region" description="Basic and acidic residues" evidence="2">
    <location>
        <begin position="505"/>
        <end position="535"/>
    </location>
</feature>
<dbReference type="Pfam" id="PF09380">
    <property type="entry name" value="FERM_C"/>
    <property type="match status" value="1"/>
</dbReference>
<feature type="region of interest" description="Disordered" evidence="2">
    <location>
        <begin position="321"/>
        <end position="346"/>
    </location>
</feature>
<name>A0A6P8LW24_BOMIM</name>
<dbReference type="PROSITE" id="PS50057">
    <property type="entry name" value="FERM_3"/>
    <property type="match status" value="1"/>
</dbReference>
<evidence type="ECO:0000256" key="2">
    <source>
        <dbReference type="SAM" id="MobiDB-lite"/>
    </source>
</evidence>
<gene>
    <name evidence="6" type="primary">LOC100740788</name>
</gene>
<dbReference type="GO" id="GO:0071944">
    <property type="term" value="C:cell periphery"/>
    <property type="evidence" value="ECO:0007669"/>
    <property type="project" value="UniProtKB-ARBA"/>
</dbReference>
<dbReference type="InterPro" id="IPR011993">
    <property type="entry name" value="PH-like_dom_sf"/>
</dbReference>
<dbReference type="InterPro" id="IPR000299">
    <property type="entry name" value="FERM_domain"/>
</dbReference>
<dbReference type="InterPro" id="IPR052074">
    <property type="entry name" value="NonRcpt_TyrProt_Phosphatase"/>
</dbReference>
<dbReference type="SMART" id="SM00295">
    <property type="entry name" value="B41"/>
    <property type="match status" value="1"/>
</dbReference>
<dbReference type="Gene3D" id="2.30.29.30">
    <property type="entry name" value="Pleckstrin-homology domain (PH domain)/Phosphotyrosine-binding domain (PTB)"/>
    <property type="match status" value="1"/>
</dbReference>
<dbReference type="InterPro" id="IPR019749">
    <property type="entry name" value="Band_41_domain"/>
</dbReference>
<dbReference type="Gene3D" id="1.20.80.10">
    <property type="match status" value="1"/>
</dbReference>
<feature type="region of interest" description="Disordered" evidence="2">
    <location>
        <begin position="885"/>
        <end position="911"/>
    </location>
</feature>
<dbReference type="InterPro" id="IPR018980">
    <property type="entry name" value="FERM_PH-like_C"/>
</dbReference>
<evidence type="ECO:0000313" key="6">
    <source>
        <dbReference type="RefSeq" id="XP_033178739.1"/>
    </source>
</evidence>
<dbReference type="InterPro" id="IPR014352">
    <property type="entry name" value="FERM/acyl-CoA-bd_prot_sf"/>
</dbReference>
<feature type="region of interest" description="Disordered" evidence="2">
    <location>
        <begin position="1301"/>
        <end position="1323"/>
    </location>
</feature>
<feature type="compositionally biased region" description="Polar residues" evidence="2">
    <location>
        <begin position="262"/>
        <end position="285"/>
    </location>
</feature>
<keyword evidence="5" id="KW-1185">Reference proteome</keyword>
<feature type="compositionally biased region" description="Polar residues" evidence="2">
    <location>
        <begin position="486"/>
        <end position="504"/>
    </location>
</feature>
<dbReference type="PANTHER" id="PTHR46900:SF2">
    <property type="entry name" value="TYROSINE-PROTEIN PHOSPHATASE NON-RECEPTOR TYPE 13"/>
    <property type="match status" value="1"/>
</dbReference>
<protein>
    <submittedName>
        <fullName evidence="6">Uncharacterized protein LOC100740788 isoform X2</fullName>
    </submittedName>
</protein>
<dbReference type="GO" id="GO:0009887">
    <property type="term" value="P:animal organ morphogenesis"/>
    <property type="evidence" value="ECO:0007669"/>
    <property type="project" value="UniProtKB-ARBA"/>
</dbReference>
<feature type="compositionally biased region" description="Polar residues" evidence="2">
    <location>
        <begin position="321"/>
        <end position="339"/>
    </location>
</feature>
<feature type="domain" description="FERM" evidence="3">
    <location>
        <begin position="650"/>
        <end position="1088"/>
    </location>
</feature>
<reference evidence="6" key="1">
    <citation type="submission" date="2025-08" db="UniProtKB">
        <authorList>
            <consortium name="RefSeq"/>
        </authorList>
    </citation>
    <scope>IDENTIFICATION</scope>
</reference>
<dbReference type="PANTHER" id="PTHR46900">
    <property type="entry name" value="TYROSINE-PROTEIN PHOSPHATASE NON-RECEPTOR TYPE 13"/>
    <property type="match status" value="1"/>
</dbReference>
<dbReference type="GeneID" id="100740788"/>
<dbReference type="InterPro" id="IPR011019">
    <property type="entry name" value="KIND_dom"/>
</dbReference>
<dbReference type="SUPFAM" id="SSF50729">
    <property type="entry name" value="PH domain-like"/>
    <property type="match status" value="1"/>
</dbReference>
<feature type="region of interest" description="Disordered" evidence="2">
    <location>
        <begin position="978"/>
        <end position="999"/>
    </location>
</feature>
<feature type="region of interest" description="Disordered" evidence="2">
    <location>
        <begin position="1189"/>
        <end position="1215"/>
    </location>
</feature>
<evidence type="ECO:0000313" key="5">
    <source>
        <dbReference type="Proteomes" id="UP000515180"/>
    </source>
</evidence>
<feature type="compositionally biased region" description="Polar residues" evidence="2">
    <location>
        <begin position="1353"/>
        <end position="1372"/>
    </location>
</feature>
<dbReference type="SMART" id="SM01196">
    <property type="entry name" value="FERM_C"/>
    <property type="match status" value="1"/>
</dbReference>
<feature type="region of interest" description="Disordered" evidence="2">
    <location>
        <begin position="457"/>
        <end position="601"/>
    </location>
</feature>
<evidence type="ECO:0000256" key="1">
    <source>
        <dbReference type="ARBA" id="ARBA00022737"/>
    </source>
</evidence>
<dbReference type="CDD" id="cd14473">
    <property type="entry name" value="FERM_B-lobe"/>
    <property type="match status" value="1"/>
</dbReference>
<sequence>MQTDLNGGPGLAVVAGDVLALRGTGLAAAETWALLCQAAQALQDLFLSNGGVVGGSRAGPVVTPHTLELTPRGRVLLQLAPPETARAYLPPEYRPGRVYSDTDSEKMWMYSLGRALLDTTPRVAALTGTVSVSPSSALQSVLAAMTEPDPRRRASLMNLLDVISEYCRTRLQSKPFTHIVMDMYREVVKSPQYTARKRITYQHLNPVPPLRNPSDLTEHNRRQTNYPHQHHHHQQPSQQSDPLQSMHSQAKNLHQQQDRQYRSTNQYNPSCPSQQRSPTRYQAHQHLQIQEVPQQVHIPKVHHYHHHHPAKGALFKLQSRNSHSHPNLTSLCGQQLQPNRRQEAEDQRTQFQSQLNVQTSGRNVGPAIQHQRRHHHSRTYSQPIYTRLQHTRSSGNLASTIVSESNPGGNVYSDPIYALPVKPFLSSQDVRVNGLSVKPPVGHRNEDVYTATTIARRPSAAGYSQPDIPTSSTERGLEEVYGRSTGRVNPTLQRQHSNPQLPSRDQQDSDFERMPEQGVKTSDHRCLAGRGKEEQTVQQQNPVSSMRVRSVQGPPKPPRIITTLKKAPFSDVESSKSEPPAKPPRNLVKNGPRARRGKAVQRAPSRLYRTVGGPTRSFNKAQCIGPEFVVRANQPPKTLCVGQVKASNSGRIVVIMLTGQRVEVTCDPQKVTAGDLFQAIMQAESLDENFTLGLAVLLAGDFAILPPDTKLNKVAPPGWLSSGKSKGLLGLPTSFMLYLRLRFFLPSLRGIRSWISKHLLYLQIRRCILEQQLVCPYPELINLTGLALQAEFGNYNANEHGCGDYFLLEHYVPESLILNIDQHQSQIINEGAEALRARLHQAHRDRRGLDSNKAEEMFITHAQTLPDYGSHYYIATVDSKELEKVMAQQRKRKSTDNHDTSEELLDSSENIYSQDGRQEYLRGRIEISRLGSCENIPKIPYDERKPAGLTKSATSNDIYGAYKSKYRVEACNNNNINNVNNNNNNNNKLNHDGKSSKCGKKKTESNVWLAIHAQGLKLFERGEPRERIKLAQFQWKDIQTLSYSKSCLVVYSKVNGKRCKFKLRMDHRKSYFAFKLTSLHHQFFLRLRSEFTSLQGLAKEFGVPTTIEAKASPSKSKSHDSKTKIAIANTVKNAQLRSNYSMQLEEYQNKENENPQKDIAVPKTKDTLREPGFYSSEEDALYAQVNVRLEPEGESRDTEDESERSLTSPNEPFSLDVKEMKNDGKIYNRPRIELETETECGYSLPKIMSSNDVDQLEKPDNPEVLYAAINKVGVSRKNEFPVPDEVWDVSDVKKSLHKMKTSSLPNYGTSRQSGGYRTPSLPRRLGVKMGTRAIYSSLVQKDTALTDDMESLSLKSDTESSIQSLSARSTESPLPEAYTLTSVQMTRRSVCRRTSRCPFP</sequence>
<dbReference type="Pfam" id="PF00373">
    <property type="entry name" value="FERM_M"/>
    <property type="match status" value="1"/>
</dbReference>
<proteinExistence type="predicted"/>
<dbReference type="Proteomes" id="UP000515180">
    <property type="component" value="Unplaced"/>
</dbReference>
<dbReference type="RefSeq" id="XP_033178739.1">
    <property type="nucleotide sequence ID" value="XM_033322848.1"/>
</dbReference>
<dbReference type="SUPFAM" id="SSF47031">
    <property type="entry name" value="Second domain of FERM"/>
    <property type="match status" value="1"/>
</dbReference>
<dbReference type="SMART" id="SM00750">
    <property type="entry name" value="KIND"/>
    <property type="match status" value="1"/>
</dbReference>
<dbReference type="InterPro" id="IPR019748">
    <property type="entry name" value="FERM_central"/>
</dbReference>
<feature type="compositionally biased region" description="Polar residues" evidence="2">
    <location>
        <begin position="241"/>
        <end position="255"/>
    </location>
</feature>
<dbReference type="GO" id="GO:0030182">
    <property type="term" value="P:neuron differentiation"/>
    <property type="evidence" value="ECO:0007669"/>
    <property type="project" value="UniProtKB-ARBA"/>
</dbReference>
<evidence type="ECO:0000259" key="4">
    <source>
        <dbReference type="PROSITE" id="PS51377"/>
    </source>
</evidence>
<dbReference type="InterPro" id="IPR035963">
    <property type="entry name" value="FERM_2"/>
</dbReference>
<dbReference type="PROSITE" id="PS51377">
    <property type="entry name" value="KIND"/>
    <property type="match status" value="1"/>
</dbReference>